<dbReference type="EMBL" id="CP002547">
    <property type="protein sequence ID" value="ADY56352.1"/>
    <property type="molecule type" value="Genomic_DNA"/>
</dbReference>
<dbReference type="AlphaFoldDB" id="F0T208"/>
<dbReference type="Proteomes" id="UP000007488">
    <property type="component" value="Chromosome"/>
</dbReference>
<protein>
    <submittedName>
        <fullName evidence="6">Ech hydrogenase subunit B</fullName>
    </submittedName>
</protein>
<evidence type="ECO:0000256" key="3">
    <source>
        <dbReference type="ARBA" id="ARBA00022989"/>
    </source>
</evidence>
<dbReference type="STRING" id="645991.Sgly_2059"/>
<reference evidence="7" key="2">
    <citation type="submission" date="2011-02" db="EMBL/GenBank/DDBJ databases">
        <title>The complete genome of Syntrophobotulus glycolicus DSM 8271.</title>
        <authorList>
            <person name="Lucas S."/>
            <person name="Copeland A."/>
            <person name="Lapidus A."/>
            <person name="Bruce D."/>
            <person name="Goodwin L."/>
            <person name="Pitluck S."/>
            <person name="Kyrpides N."/>
            <person name="Mavromatis K."/>
            <person name="Pagani I."/>
            <person name="Ivanova N."/>
            <person name="Mikhailova N."/>
            <person name="Chertkov O."/>
            <person name="Held B."/>
            <person name="Detter J.C."/>
            <person name="Tapia R."/>
            <person name="Han C."/>
            <person name="Land M."/>
            <person name="Hauser L."/>
            <person name="Markowitz V."/>
            <person name="Cheng J.-F."/>
            <person name="Hugenholtz P."/>
            <person name="Woyke T."/>
            <person name="Wu D."/>
            <person name="Spring S."/>
            <person name="Schroeder M."/>
            <person name="Brambilla E."/>
            <person name="Klenk H.-P."/>
            <person name="Eisen J.A."/>
        </authorList>
    </citation>
    <scope>NUCLEOTIDE SEQUENCE [LARGE SCALE GENOMIC DNA]</scope>
    <source>
        <strain evidence="7">DSM 8271 / FlGlyR</strain>
    </source>
</reference>
<gene>
    <name evidence="6" type="ordered locus">Sgly_2059</name>
</gene>
<dbReference type="HOGENOM" id="CLU_015134_0_2_9"/>
<evidence type="ECO:0000313" key="6">
    <source>
        <dbReference type="EMBL" id="ADY56352.1"/>
    </source>
</evidence>
<keyword evidence="7" id="KW-1185">Reference proteome</keyword>
<dbReference type="OrthoDB" id="9778499at2"/>
<dbReference type="RefSeq" id="WP_013625219.1">
    <property type="nucleotide sequence ID" value="NC_015172.1"/>
</dbReference>
<evidence type="ECO:0000256" key="4">
    <source>
        <dbReference type="ARBA" id="ARBA00023136"/>
    </source>
</evidence>
<feature type="transmembrane region" description="Helical" evidence="5">
    <location>
        <begin position="91"/>
        <end position="111"/>
    </location>
</feature>
<feature type="transmembrane region" description="Helical" evidence="5">
    <location>
        <begin position="67"/>
        <end position="85"/>
    </location>
</feature>
<organism evidence="6 7">
    <name type="scientific">Syntrophobotulus glycolicus (strain DSM 8271 / FlGlyR)</name>
    <dbReference type="NCBI Taxonomy" id="645991"/>
    <lineage>
        <taxon>Bacteria</taxon>
        <taxon>Bacillati</taxon>
        <taxon>Bacillota</taxon>
        <taxon>Clostridia</taxon>
        <taxon>Eubacteriales</taxon>
        <taxon>Desulfitobacteriaceae</taxon>
        <taxon>Syntrophobotulus</taxon>
    </lineage>
</organism>
<comment type="subcellular location">
    <subcellularLocation>
        <location evidence="1">Membrane</location>
        <topology evidence="1">Multi-pass membrane protein</topology>
    </subcellularLocation>
</comment>
<name>F0T208_SYNGF</name>
<dbReference type="KEGG" id="sgy:Sgly_2059"/>
<feature type="transmembrane region" description="Helical" evidence="5">
    <location>
        <begin position="267"/>
        <end position="284"/>
    </location>
</feature>
<keyword evidence="4 5" id="KW-0472">Membrane</keyword>
<dbReference type="eggNOG" id="COG0650">
    <property type="taxonomic scope" value="Bacteria"/>
</dbReference>
<dbReference type="InterPro" id="IPR001694">
    <property type="entry name" value="NADH_UbQ_OxRdtase_su1/FPO"/>
</dbReference>
<keyword evidence="3 5" id="KW-1133">Transmembrane helix</keyword>
<feature type="transmembrane region" description="Helical" evidence="5">
    <location>
        <begin position="155"/>
        <end position="176"/>
    </location>
</feature>
<dbReference type="Pfam" id="PF00146">
    <property type="entry name" value="NADHdh"/>
    <property type="match status" value="1"/>
</dbReference>
<keyword evidence="2 5" id="KW-0812">Transmembrane</keyword>
<evidence type="ECO:0000256" key="1">
    <source>
        <dbReference type="ARBA" id="ARBA00004141"/>
    </source>
</evidence>
<evidence type="ECO:0000256" key="2">
    <source>
        <dbReference type="ARBA" id="ARBA00022692"/>
    </source>
</evidence>
<reference evidence="6 7" key="1">
    <citation type="journal article" date="2011" name="Stand. Genomic Sci.">
        <title>Complete genome sequence of Syntrophobotulus glycolicus type strain (FlGlyR).</title>
        <authorList>
            <person name="Han C."/>
            <person name="Mwirichia R."/>
            <person name="Chertkov O."/>
            <person name="Held B."/>
            <person name="Lapidus A."/>
            <person name="Nolan M."/>
            <person name="Lucas S."/>
            <person name="Hammon N."/>
            <person name="Deshpande S."/>
            <person name="Cheng J.F."/>
            <person name="Tapia R."/>
            <person name="Goodwin L."/>
            <person name="Pitluck S."/>
            <person name="Huntemann M."/>
            <person name="Liolios K."/>
            <person name="Ivanova N."/>
            <person name="Pagani I."/>
            <person name="Mavromatis K."/>
            <person name="Ovchinikova G."/>
            <person name="Pati A."/>
            <person name="Chen A."/>
            <person name="Palaniappan K."/>
            <person name="Land M."/>
            <person name="Hauser L."/>
            <person name="Brambilla E.M."/>
            <person name="Rohde M."/>
            <person name="Spring S."/>
            <person name="Sikorski J."/>
            <person name="Goker M."/>
            <person name="Woyke T."/>
            <person name="Bristow J."/>
            <person name="Eisen J.A."/>
            <person name="Markowitz V."/>
            <person name="Hugenholtz P."/>
            <person name="Kyrpides N.C."/>
            <person name="Klenk H.P."/>
            <person name="Detter J.C."/>
        </authorList>
    </citation>
    <scope>NUCLEOTIDE SEQUENCE [LARGE SCALE GENOMIC DNA]</scope>
    <source>
        <strain evidence="7">DSM 8271 / FlGlyR</strain>
    </source>
</reference>
<proteinExistence type="predicted"/>
<dbReference type="GO" id="GO:0005886">
    <property type="term" value="C:plasma membrane"/>
    <property type="evidence" value="ECO:0007669"/>
    <property type="project" value="TreeGrafter"/>
</dbReference>
<evidence type="ECO:0000256" key="5">
    <source>
        <dbReference type="SAM" id="Phobius"/>
    </source>
</evidence>
<dbReference type="PANTHER" id="PTHR43359">
    <property type="entry name" value="FORMATE HYDROGENLYASE SUBUNIT 4"/>
    <property type="match status" value="1"/>
</dbReference>
<feature type="transmembrane region" description="Helical" evidence="5">
    <location>
        <begin position="6"/>
        <end position="27"/>
    </location>
</feature>
<feature type="transmembrane region" description="Helical" evidence="5">
    <location>
        <begin position="220"/>
        <end position="247"/>
    </location>
</feature>
<dbReference type="InterPro" id="IPR052561">
    <property type="entry name" value="ComplexI_Subunit1"/>
</dbReference>
<evidence type="ECO:0000313" key="7">
    <source>
        <dbReference type="Proteomes" id="UP000007488"/>
    </source>
</evidence>
<dbReference type="PANTHER" id="PTHR43359:SF1">
    <property type="entry name" value="FORMATE HYDROGENLYASE SUBUNIT 4-RELATED"/>
    <property type="match status" value="1"/>
</dbReference>
<feature type="transmembrane region" description="Helical" evidence="5">
    <location>
        <begin position="123"/>
        <end position="143"/>
    </location>
</feature>
<sequence>MSGMNTWLAVGLYVILAPFIGGLIAGIDRIISARMQGRVGPPLLQPFYDVMKLFSKQNIVVNKHQKFYVLCFLIFVIITGCIFFSGGDLLLAIFALTLASVFLIIAAYSTFSPYAFLGAEREMIQMMAYEPMVILTIVGMYMVTKSFNVLDIATYGQPLILSLPGIFLGFLFILTIKFRKSPFDISASHHAHQEIVRGILTEFSGKELAYVEIAHWYENVFLLGIVCLFFASNPIIALVIAALTYFLEIFIDNNNSRLKWQSTLGSAWIVALILGVGNIAVLALK</sequence>
<accession>F0T208</accession>